<evidence type="ECO:0000313" key="2">
    <source>
        <dbReference type="Proteomes" id="UP000324222"/>
    </source>
</evidence>
<organism evidence="1 2">
    <name type="scientific">Portunus trituberculatus</name>
    <name type="common">Swimming crab</name>
    <name type="synonym">Neptunus trituberculatus</name>
    <dbReference type="NCBI Taxonomy" id="210409"/>
    <lineage>
        <taxon>Eukaryota</taxon>
        <taxon>Metazoa</taxon>
        <taxon>Ecdysozoa</taxon>
        <taxon>Arthropoda</taxon>
        <taxon>Crustacea</taxon>
        <taxon>Multicrustacea</taxon>
        <taxon>Malacostraca</taxon>
        <taxon>Eumalacostraca</taxon>
        <taxon>Eucarida</taxon>
        <taxon>Decapoda</taxon>
        <taxon>Pleocyemata</taxon>
        <taxon>Brachyura</taxon>
        <taxon>Eubrachyura</taxon>
        <taxon>Portunoidea</taxon>
        <taxon>Portunidae</taxon>
        <taxon>Portuninae</taxon>
        <taxon>Portunus</taxon>
    </lineage>
</organism>
<sequence>MGYLQHFRSECLLCSTLAKREQKAVLHNLPLLFQQKMSSKHDLRFPPHISYMSVSNQDVNVNDASSQELVALCTVRQRQRKEGTLCVAFCELKLADVRVDSHVTKRASQDHEVHHHGAAWLALYNELRRNNHVDNHEGNSLIKTPLRY</sequence>
<gene>
    <name evidence="1" type="ORF">E2C01_005038</name>
</gene>
<reference evidence="1 2" key="1">
    <citation type="submission" date="2019-05" db="EMBL/GenBank/DDBJ databases">
        <title>Another draft genome of Portunus trituberculatus and its Hox gene families provides insights of decapod evolution.</title>
        <authorList>
            <person name="Jeong J.-H."/>
            <person name="Song I."/>
            <person name="Kim S."/>
            <person name="Choi T."/>
            <person name="Kim D."/>
            <person name="Ryu S."/>
            <person name="Kim W."/>
        </authorList>
    </citation>
    <scope>NUCLEOTIDE SEQUENCE [LARGE SCALE GENOMIC DNA]</scope>
    <source>
        <tissue evidence="1">Muscle</tissue>
    </source>
</reference>
<dbReference type="AlphaFoldDB" id="A0A5B7CSA4"/>
<protein>
    <submittedName>
        <fullName evidence="1">Uncharacterized protein</fullName>
    </submittedName>
</protein>
<dbReference type="Proteomes" id="UP000324222">
    <property type="component" value="Unassembled WGS sequence"/>
</dbReference>
<dbReference type="EMBL" id="VSRR010000212">
    <property type="protein sequence ID" value="MPC12350.1"/>
    <property type="molecule type" value="Genomic_DNA"/>
</dbReference>
<keyword evidence="2" id="KW-1185">Reference proteome</keyword>
<evidence type="ECO:0000313" key="1">
    <source>
        <dbReference type="EMBL" id="MPC12350.1"/>
    </source>
</evidence>
<name>A0A5B7CSA4_PORTR</name>
<comment type="caution">
    <text evidence="1">The sequence shown here is derived from an EMBL/GenBank/DDBJ whole genome shotgun (WGS) entry which is preliminary data.</text>
</comment>
<accession>A0A5B7CSA4</accession>
<proteinExistence type="predicted"/>